<gene>
    <name evidence="3" type="primary">LOC110781370</name>
</gene>
<evidence type="ECO:0000259" key="1">
    <source>
        <dbReference type="PROSITE" id="PS50162"/>
    </source>
</evidence>
<evidence type="ECO:0000313" key="3">
    <source>
        <dbReference type="RefSeq" id="XP_056686854.1"/>
    </source>
</evidence>
<organism evidence="2 3">
    <name type="scientific">Spinacia oleracea</name>
    <name type="common">Spinach</name>
    <dbReference type="NCBI Taxonomy" id="3562"/>
    <lineage>
        <taxon>Eukaryota</taxon>
        <taxon>Viridiplantae</taxon>
        <taxon>Streptophyta</taxon>
        <taxon>Embryophyta</taxon>
        <taxon>Tracheophyta</taxon>
        <taxon>Spermatophyta</taxon>
        <taxon>Magnoliopsida</taxon>
        <taxon>eudicotyledons</taxon>
        <taxon>Gunneridae</taxon>
        <taxon>Pentapetalae</taxon>
        <taxon>Caryophyllales</taxon>
        <taxon>Chenopodiaceae</taxon>
        <taxon>Chenopodioideae</taxon>
        <taxon>Anserineae</taxon>
        <taxon>Spinacia</taxon>
    </lineage>
</organism>
<dbReference type="InterPro" id="IPR020588">
    <property type="entry name" value="RecA_ATP-bd"/>
</dbReference>
<dbReference type="InterPro" id="IPR027417">
    <property type="entry name" value="P-loop_NTPase"/>
</dbReference>
<keyword evidence="2" id="KW-1185">Reference proteome</keyword>
<name>A0ABM3QU14_SPIOL</name>
<proteinExistence type="predicted"/>
<dbReference type="InterPro" id="IPR013632">
    <property type="entry name" value="Rad51_C"/>
</dbReference>
<reference evidence="2" key="1">
    <citation type="journal article" date="2021" name="Nat. Commun.">
        <title>Genomic analyses provide insights into spinach domestication and the genetic basis of agronomic traits.</title>
        <authorList>
            <person name="Cai X."/>
            <person name="Sun X."/>
            <person name="Xu C."/>
            <person name="Sun H."/>
            <person name="Wang X."/>
            <person name="Ge C."/>
            <person name="Zhang Z."/>
            <person name="Wang Q."/>
            <person name="Fei Z."/>
            <person name="Jiao C."/>
            <person name="Wang Q."/>
        </authorList>
    </citation>
    <scope>NUCLEOTIDE SEQUENCE [LARGE SCALE GENOMIC DNA]</scope>
    <source>
        <strain evidence="2">cv. Varoflay</strain>
    </source>
</reference>
<dbReference type="Pfam" id="PF08423">
    <property type="entry name" value="Rad51"/>
    <property type="match status" value="1"/>
</dbReference>
<dbReference type="SUPFAM" id="SSF52540">
    <property type="entry name" value="P-loop containing nucleoside triphosphate hydrolases"/>
    <property type="match status" value="1"/>
</dbReference>
<dbReference type="GeneID" id="110781370"/>
<sequence>MSKAVSNEKTIVQKIATRCNVIDRIMQGGVSVGEVTELCGENATGKTQLCLQTSIACQLPPSLGGMFGASIYIHSIGPFPIRRLTGIMPHILQSPINQIDNPCDHITTKQVESPHELPDVLDWVVKLIKYSHNTCRHIRLVVIDSIASICASHFENTVEGLDSRTQLLRAIGYGLHSIASTLNVAVIVVNNVVDVFPSDRDSSTNFMMSSGRKVRPALGKGWTRNIATRLFLSKALNPVTQTSDRLCSVLLSPTLELDACRFKITEKGVRDE</sequence>
<dbReference type="PANTHER" id="PTHR46487:SF1">
    <property type="entry name" value="DNA REPAIR PROTEIN XRCC3"/>
    <property type="match status" value="1"/>
</dbReference>
<reference evidence="3" key="2">
    <citation type="submission" date="2025-08" db="UniProtKB">
        <authorList>
            <consortium name="RefSeq"/>
        </authorList>
    </citation>
    <scope>IDENTIFICATION</scope>
    <source>
        <tissue evidence="3">Leaf</tissue>
    </source>
</reference>
<protein>
    <submittedName>
        <fullName evidence="3">DNA repair protein XRCC3 homolog</fullName>
    </submittedName>
</protein>
<evidence type="ECO:0000313" key="2">
    <source>
        <dbReference type="Proteomes" id="UP000813463"/>
    </source>
</evidence>
<dbReference type="PROSITE" id="PS50162">
    <property type="entry name" value="RECA_2"/>
    <property type="match status" value="1"/>
</dbReference>
<dbReference type="PANTHER" id="PTHR46487">
    <property type="entry name" value="DNA REPAIR PROTEIN XRCC3"/>
    <property type="match status" value="1"/>
</dbReference>
<dbReference type="Gene3D" id="3.40.50.300">
    <property type="entry name" value="P-loop containing nucleotide triphosphate hydrolases"/>
    <property type="match status" value="1"/>
</dbReference>
<accession>A0ABM3QU14</accession>
<dbReference type="Proteomes" id="UP000813463">
    <property type="component" value="Chromosome 6"/>
</dbReference>
<dbReference type="RefSeq" id="XP_056686854.1">
    <property type="nucleotide sequence ID" value="XM_056830876.1"/>
</dbReference>
<feature type="domain" description="RecA family profile 1" evidence="1">
    <location>
        <begin position="11"/>
        <end position="192"/>
    </location>
</feature>